<name>N0BC33_9EURY</name>
<evidence type="ECO:0000313" key="3">
    <source>
        <dbReference type="Proteomes" id="UP000013307"/>
    </source>
</evidence>
<dbReference type="eggNOG" id="arCOG04389">
    <property type="taxonomic scope" value="Archaea"/>
</dbReference>
<feature type="transmembrane region" description="Helical" evidence="1">
    <location>
        <begin position="162"/>
        <end position="183"/>
    </location>
</feature>
<evidence type="ECO:0000256" key="1">
    <source>
        <dbReference type="SAM" id="Phobius"/>
    </source>
</evidence>
<feature type="transmembrane region" description="Helical" evidence="1">
    <location>
        <begin position="231"/>
        <end position="250"/>
    </location>
</feature>
<dbReference type="AlphaFoldDB" id="N0BC33"/>
<keyword evidence="1" id="KW-0472">Membrane</keyword>
<keyword evidence="1" id="KW-0812">Transmembrane</keyword>
<keyword evidence="1" id="KW-1133">Transmembrane helix</keyword>
<dbReference type="GeneID" id="15392159"/>
<sequence>MSLDLIKEGFSLFVKNLQINIPVYLLIFLGYLIIAYSLISVIPGDVFEEIGMKYQKGELNEKEVLQKMGDAFYADFTKNISTILLFSFLVFILHEFDIAGLTASSLKIAREGYASIRYFFESAYLNTMKVIKIDLLGILILIALSSPSFILYYLNFPILGEAYMSISMTIIFLLLTFSKFAIVDRDAGVFDAVARGSAFLLRNSFTVILAFFAWFVISFPIITLSAVFPPLFLALPLVITLFHTMMGVLYSRSEGSALPYSNE</sequence>
<proteinExistence type="predicted"/>
<feature type="transmembrane region" description="Helical" evidence="1">
    <location>
        <begin position="204"/>
        <end position="225"/>
    </location>
</feature>
<keyword evidence="3" id="KW-1185">Reference proteome</keyword>
<organism evidence="2 3">
    <name type="scientific">Archaeoglobus sulfaticallidus PM70-1</name>
    <dbReference type="NCBI Taxonomy" id="387631"/>
    <lineage>
        <taxon>Archaea</taxon>
        <taxon>Methanobacteriati</taxon>
        <taxon>Methanobacteriota</taxon>
        <taxon>Archaeoglobi</taxon>
        <taxon>Archaeoglobales</taxon>
        <taxon>Archaeoglobaceae</taxon>
        <taxon>Archaeoglobus</taxon>
    </lineage>
</organism>
<dbReference type="Proteomes" id="UP000013307">
    <property type="component" value="Chromosome"/>
</dbReference>
<dbReference type="KEGG" id="ast:Asulf_00515"/>
<protein>
    <submittedName>
        <fullName evidence="2">Uncharacterized protein</fullName>
    </submittedName>
</protein>
<evidence type="ECO:0000313" key="2">
    <source>
        <dbReference type="EMBL" id="AGK60538.1"/>
    </source>
</evidence>
<dbReference type="EMBL" id="CP005290">
    <property type="protein sequence ID" value="AGK60538.1"/>
    <property type="molecule type" value="Genomic_DNA"/>
</dbReference>
<dbReference type="RefSeq" id="WP_015590137.1">
    <property type="nucleotide sequence ID" value="NC_021169.1"/>
</dbReference>
<feature type="transmembrane region" description="Helical" evidence="1">
    <location>
        <begin position="80"/>
        <end position="101"/>
    </location>
</feature>
<gene>
    <name evidence="2" type="ORF">Asulf_00515</name>
</gene>
<reference evidence="2 3" key="1">
    <citation type="journal article" date="2013" name="Genome Announc.">
        <title>Complete Genome Sequence of the Thermophilic and Facultatively Chemolithoautotrophic Sulfate Reducer Archaeoglobus sulfaticallidus Strain PM70-1T.</title>
        <authorList>
            <person name="Stokke R."/>
            <person name="Hocking W.P."/>
            <person name="Steinsbu B.O."/>
            <person name="Steen I.H."/>
        </authorList>
    </citation>
    <scope>NUCLEOTIDE SEQUENCE [LARGE SCALE GENOMIC DNA]</scope>
    <source>
        <strain evidence="2">PM70-1</strain>
    </source>
</reference>
<accession>N0BC33</accession>
<dbReference type="STRING" id="387631.Asulf_00515"/>
<dbReference type="HOGENOM" id="CLU_1056021_0_0_2"/>
<feature type="transmembrane region" description="Helical" evidence="1">
    <location>
        <begin position="21"/>
        <end position="42"/>
    </location>
</feature>
<feature type="transmembrane region" description="Helical" evidence="1">
    <location>
        <begin position="135"/>
        <end position="156"/>
    </location>
</feature>